<evidence type="ECO:0000313" key="1">
    <source>
        <dbReference type="EMBL" id="KAH3741491.1"/>
    </source>
</evidence>
<reference evidence="1" key="1">
    <citation type="journal article" date="2019" name="bioRxiv">
        <title>The Genome of the Zebra Mussel, Dreissena polymorpha: A Resource for Invasive Species Research.</title>
        <authorList>
            <person name="McCartney M.A."/>
            <person name="Auch B."/>
            <person name="Kono T."/>
            <person name="Mallez S."/>
            <person name="Zhang Y."/>
            <person name="Obille A."/>
            <person name="Becker A."/>
            <person name="Abrahante J.E."/>
            <person name="Garbe J."/>
            <person name="Badalamenti J.P."/>
            <person name="Herman A."/>
            <person name="Mangelson H."/>
            <person name="Liachko I."/>
            <person name="Sullivan S."/>
            <person name="Sone E.D."/>
            <person name="Koren S."/>
            <person name="Silverstein K.A.T."/>
            <person name="Beckman K.B."/>
            <person name="Gohl D.M."/>
        </authorList>
    </citation>
    <scope>NUCLEOTIDE SEQUENCE</scope>
    <source>
        <strain evidence="1">Duluth1</strain>
        <tissue evidence="1">Whole animal</tissue>
    </source>
</reference>
<reference evidence="1" key="2">
    <citation type="submission" date="2020-11" db="EMBL/GenBank/DDBJ databases">
        <authorList>
            <person name="McCartney M.A."/>
            <person name="Auch B."/>
            <person name="Kono T."/>
            <person name="Mallez S."/>
            <person name="Becker A."/>
            <person name="Gohl D.M."/>
            <person name="Silverstein K.A.T."/>
            <person name="Koren S."/>
            <person name="Bechman K.B."/>
            <person name="Herman A."/>
            <person name="Abrahante J.E."/>
            <person name="Garbe J."/>
        </authorList>
    </citation>
    <scope>NUCLEOTIDE SEQUENCE</scope>
    <source>
        <strain evidence="1">Duluth1</strain>
        <tissue evidence="1">Whole animal</tissue>
    </source>
</reference>
<name>A0A9D4I3S7_DREPO</name>
<proteinExistence type="predicted"/>
<sequence length="86" mass="10428">MRKWSENKESYLKSLRSWWRKKNAIERVERKWKSSSEHMEKKLTSMHEQMKHLQTMTPGASISSFEYRMTNGNLKKHNVDLDRSDL</sequence>
<comment type="caution">
    <text evidence="1">The sequence shown here is derived from an EMBL/GenBank/DDBJ whole genome shotgun (WGS) entry which is preliminary data.</text>
</comment>
<dbReference type="EMBL" id="JAIWYP010000011">
    <property type="protein sequence ID" value="KAH3741491.1"/>
    <property type="molecule type" value="Genomic_DNA"/>
</dbReference>
<protein>
    <submittedName>
        <fullName evidence="1">Uncharacterized protein</fullName>
    </submittedName>
</protein>
<organism evidence="1 2">
    <name type="scientific">Dreissena polymorpha</name>
    <name type="common">Zebra mussel</name>
    <name type="synonym">Mytilus polymorpha</name>
    <dbReference type="NCBI Taxonomy" id="45954"/>
    <lineage>
        <taxon>Eukaryota</taxon>
        <taxon>Metazoa</taxon>
        <taxon>Spiralia</taxon>
        <taxon>Lophotrochozoa</taxon>
        <taxon>Mollusca</taxon>
        <taxon>Bivalvia</taxon>
        <taxon>Autobranchia</taxon>
        <taxon>Heteroconchia</taxon>
        <taxon>Euheterodonta</taxon>
        <taxon>Imparidentia</taxon>
        <taxon>Neoheterodontei</taxon>
        <taxon>Myida</taxon>
        <taxon>Dreissenoidea</taxon>
        <taxon>Dreissenidae</taxon>
        <taxon>Dreissena</taxon>
    </lineage>
</organism>
<dbReference type="Proteomes" id="UP000828390">
    <property type="component" value="Unassembled WGS sequence"/>
</dbReference>
<keyword evidence="2" id="KW-1185">Reference proteome</keyword>
<gene>
    <name evidence="1" type="ORF">DPMN_048216</name>
</gene>
<evidence type="ECO:0000313" key="2">
    <source>
        <dbReference type="Proteomes" id="UP000828390"/>
    </source>
</evidence>
<dbReference type="AlphaFoldDB" id="A0A9D4I3S7"/>
<accession>A0A9D4I3S7</accession>